<evidence type="ECO:0000256" key="4">
    <source>
        <dbReference type="ARBA" id="ARBA00023172"/>
    </source>
</evidence>
<dbReference type="RefSeq" id="WP_089938274.1">
    <property type="nucleotide sequence ID" value="NZ_CAKOEX010000002.1"/>
</dbReference>
<keyword evidence="1 6" id="KW-0963">Cytoplasm</keyword>
<dbReference type="InterPro" id="IPR013849">
    <property type="entry name" value="DNA_helicase_Holl-junc_RuvA_I"/>
</dbReference>
<dbReference type="GO" id="GO:0009379">
    <property type="term" value="C:Holliday junction helicase complex"/>
    <property type="evidence" value="ECO:0007669"/>
    <property type="project" value="InterPro"/>
</dbReference>
<dbReference type="SMART" id="SM00278">
    <property type="entry name" value="HhH1"/>
    <property type="match status" value="2"/>
</dbReference>
<accession>A0A2U1DCG7</accession>
<dbReference type="SUPFAM" id="SSF47781">
    <property type="entry name" value="RuvA domain 2-like"/>
    <property type="match status" value="1"/>
</dbReference>
<feature type="domain" description="Helix-hairpin-helix DNA-binding motif class 1" evidence="7">
    <location>
        <begin position="71"/>
        <end position="90"/>
    </location>
</feature>
<reference evidence="8 9" key="1">
    <citation type="submission" date="2018-04" db="EMBL/GenBank/DDBJ databases">
        <title>Genomic Encyclopedia of Type Strains, Phase IV (KMG-IV): sequencing the most valuable type-strain genomes for metagenomic binning, comparative biology and taxonomic classification.</title>
        <authorList>
            <person name="Goeker M."/>
        </authorList>
    </citation>
    <scope>NUCLEOTIDE SEQUENCE [LARGE SCALE GENOMIC DNA]</scope>
    <source>
        <strain evidence="8 9">DSM 28795</strain>
    </source>
</reference>
<keyword evidence="2 6" id="KW-0227">DNA damage</keyword>
<evidence type="ECO:0000259" key="7">
    <source>
        <dbReference type="SMART" id="SM00278"/>
    </source>
</evidence>
<comment type="domain">
    <text evidence="6">Has three domains with a flexible linker between the domains II and III and assumes an 'L' shape. Domain III is highly mobile and contacts RuvB.</text>
</comment>
<dbReference type="GO" id="GO:0006281">
    <property type="term" value="P:DNA repair"/>
    <property type="evidence" value="ECO:0007669"/>
    <property type="project" value="UniProtKB-UniRule"/>
</dbReference>
<protein>
    <recommendedName>
        <fullName evidence="6">Holliday junction branch migration complex subunit RuvA</fullName>
    </recommendedName>
</protein>
<evidence type="ECO:0000256" key="3">
    <source>
        <dbReference type="ARBA" id="ARBA00023125"/>
    </source>
</evidence>
<dbReference type="GO" id="GO:0005737">
    <property type="term" value="C:cytoplasm"/>
    <property type="evidence" value="ECO:0007669"/>
    <property type="project" value="UniProtKB-SubCell"/>
</dbReference>
<dbReference type="HAMAP" id="MF_00031">
    <property type="entry name" value="DNA_HJ_migration_RuvA"/>
    <property type="match status" value="1"/>
</dbReference>
<dbReference type="Pfam" id="PF07499">
    <property type="entry name" value="RuvA_C"/>
    <property type="match status" value="1"/>
</dbReference>
<dbReference type="InterPro" id="IPR011114">
    <property type="entry name" value="RuvA_C"/>
</dbReference>
<feature type="region of interest" description="Domain III" evidence="6">
    <location>
        <begin position="153"/>
        <end position="200"/>
    </location>
</feature>
<organism evidence="8 9">
    <name type="scientific">Convivina intestini</name>
    <dbReference type="NCBI Taxonomy" id="1505726"/>
    <lineage>
        <taxon>Bacteria</taxon>
        <taxon>Bacillati</taxon>
        <taxon>Bacillota</taxon>
        <taxon>Bacilli</taxon>
        <taxon>Lactobacillales</taxon>
        <taxon>Lactobacillaceae</taxon>
        <taxon>Convivina</taxon>
    </lineage>
</organism>
<evidence type="ECO:0000256" key="5">
    <source>
        <dbReference type="ARBA" id="ARBA00023204"/>
    </source>
</evidence>
<feature type="domain" description="Helix-hairpin-helix DNA-binding motif class 1" evidence="7">
    <location>
        <begin position="106"/>
        <end position="125"/>
    </location>
</feature>
<keyword evidence="8" id="KW-0547">Nucleotide-binding</keyword>
<gene>
    <name evidence="6" type="primary">ruvA</name>
    <name evidence="8" type="ORF">C7384_10282</name>
</gene>
<keyword evidence="8" id="KW-0347">Helicase</keyword>
<dbReference type="InterPro" id="IPR010994">
    <property type="entry name" value="RuvA_2-like"/>
</dbReference>
<dbReference type="Pfam" id="PF14520">
    <property type="entry name" value="HHH_5"/>
    <property type="match status" value="1"/>
</dbReference>
<dbReference type="GO" id="GO:0006310">
    <property type="term" value="P:DNA recombination"/>
    <property type="evidence" value="ECO:0007669"/>
    <property type="project" value="UniProtKB-UniRule"/>
</dbReference>
<dbReference type="GO" id="GO:0000400">
    <property type="term" value="F:four-way junction DNA binding"/>
    <property type="evidence" value="ECO:0007669"/>
    <property type="project" value="UniProtKB-UniRule"/>
</dbReference>
<name>A0A2U1DCG7_9LACO</name>
<comment type="caution">
    <text evidence="6">Lacks conserved residue(s) required for the propagation of feature annotation.</text>
</comment>
<dbReference type="SUPFAM" id="SSF46929">
    <property type="entry name" value="DNA helicase RuvA subunit, C-terminal domain"/>
    <property type="match status" value="1"/>
</dbReference>
<keyword evidence="8" id="KW-0378">Hydrolase</keyword>
<dbReference type="GO" id="GO:0009378">
    <property type="term" value="F:four-way junction helicase activity"/>
    <property type="evidence" value="ECO:0007669"/>
    <property type="project" value="InterPro"/>
</dbReference>
<dbReference type="Pfam" id="PF01330">
    <property type="entry name" value="RuvA_N"/>
    <property type="match status" value="1"/>
</dbReference>
<evidence type="ECO:0000256" key="6">
    <source>
        <dbReference type="HAMAP-Rule" id="MF_00031"/>
    </source>
</evidence>
<keyword evidence="3 6" id="KW-0238">DNA-binding</keyword>
<evidence type="ECO:0000313" key="8">
    <source>
        <dbReference type="EMBL" id="PVY85262.1"/>
    </source>
</evidence>
<dbReference type="InterPro" id="IPR000085">
    <property type="entry name" value="RuvA"/>
</dbReference>
<dbReference type="Gene3D" id="2.40.50.140">
    <property type="entry name" value="Nucleic acid-binding proteins"/>
    <property type="match status" value="1"/>
</dbReference>
<dbReference type="SUPFAM" id="SSF50249">
    <property type="entry name" value="Nucleic acid-binding proteins"/>
    <property type="match status" value="1"/>
</dbReference>
<comment type="subcellular location">
    <subcellularLocation>
        <location evidence="6">Cytoplasm</location>
    </subcellularLocation>
</comment>
<comment type="caution">
    <text evidence="8">The sequence shown here is derived from an EMBL/GenBank/DDBJ whole genome shotgun (WGS) entry which is preliminary data.</text>
</comment>
<dbReference type="InterPro" id="IPR036267">
    <property type="entry name" value="RuvA_C_sf"/>
</dbReference>
<keyword evidence="9" id="KW-1185">Reference proteome</keyword>
<keyword evidence="4 6" id="KW-0233">DNA recombination</keyword>
<comment type="subunit">
    <text evidence="6">Homotetramer. Forms an RuvA(8)-RuvB(12)-Holliday junction (HJ) complex. HJ DNA is sandwiched between 2 RuvA tetramers; dsDNA enters through RuvA and exits via RuvB. An RuvB hexamer assembles on each DNA strand where it exits the tetramer. Each RuvB hexamer is contacted by two RuvA subunits (via domain III) on 2 adjacent RuvB subunits; this complex drives branch migration. In the full resolvosome a probable DNA-RuvA(4)-RuvB(12)-RuvC(2) complex forms which resolves the HJ.</text>
</comment>
<dbReference type="OrthoDB" id="5293449at2"/>
<dbReference type="GO" id="GO:0048476">
    <property type="term" value="C:Holliday junction resolvase complex"/>
    <property type="evidence" value="ECO:0007669"/>
    <property type="project" value="UniProtKB-UniRule"/>
</dbReference>
<dbReference type="InterPro" id="IPR012340">
    <property type="entry name" value="NA-bd_OB-fold"/>
</dbReference>
<dbReference type="EMBL" id="QEKT01000002">
    <property type="protein sequence ID" value="PVY85262.1"/>
    <property type="molecule type" value="Genomic_DNA"/>
</dbReference>
<proteinExistence type="inferred from homology"/>
<evidence type="ECO:0000256" key="1">
    <source>
        <dbReference type="ARBA" id="ARBA00022490"/>
    </source>
</evidence>
<comment type="function">
    <text evidence="6">The RuvA-RuvB-RuvC complex processes Holliday junction (HJ) DNA during genetic recombination and DNA repair, while the RuvA-RuvB complex plays an important role in the rescue of blocked DNA replication forks via replication fork reversal (RFR). RuvA specifically binds to HJ cruciform DNA, conferring on it an open structure. The RuvB hexamer acts as an ATP-dependent pump, pulling dsDNA into and through the RuvAB complex. HJ branch migration allows RuvC to scan DNA until it finds its consensus sequence, where it cleaves and resolves the cruciform DNA.</text>
</comment>
<dbReference type="InterPro" id="IPR003583">
    <property type="entry name" value="Hlx-hairpin-Hlx_DNA-bd_motif"/>
</dbReference>
<dbReference type="Proteomes" id="UP000245433">
    <property type="component" value="Unassembled WGS sequence"/>
</dbReference>
<dbReference type="AlphaFoldDB" id="A0A2U1DCG7"/>
<keyword evidence="5 6" id="KW-0234">DNA repair</keyword>
<dbReference type="NCBIfam" id="TIGR00084">
    <property type="entry name" value="ruvA"/>
    <property type="match status" value="1"/>
</dbReference>
<dbReference type="CDD" id="cd14332">
    <property type="entry name" value="UBA_RuvA_C"/>
    <property type="match status" value="1"/>
</dbReference>
<comment type="similarity">
    <text evidence="6">Belongs to the RuvA family.</text>
</comment>
<keyword evidence="8" id="KW-0067">ATP-binding</keyword>
<sequence>MYEYLQGLISMVRPSHIVLESKDGIGYYLFVGNPYHFEEGQQSRVYVQQIVRENEISLYGFSQESEKILFNKLLGVSGIGPKSALAIIAGGAVTGLASAVAQDNVDYLVQFPGIGKKTAQQIILDLKGKLDDLIAENQTLDIQPAGQPDATGALEDALEALLTLGYSSRDINRIKKQLLAANLTSTQDYIALALNLLVKS</sequence>
<evidence type="ECO:0000313" key="9">
    <source>
        <dbReference type="Proteomes" id="UP000245433"/>
    </source>
</evidence>
<dbReference type="GO" id="GO:0005524">
    <property type="term" value="F:ATP binding"/>
    <property type="evidence" value="ECO:0007669"/>
    <property type="project" value="InterPro"/>
</dbReference>
<evidence type="ECO:0000256" key="2">
    <source>
        <dbReference type="ARBA" id="ARBA00022763"/>
    </source>
</evidence>
<dbReference type="Gene3D" id="1.10.150.20">
    <property type="entry name" value="5' to 3' exonuclease, C-terminal subdomain"/>
    <property type="match status" value="1"/>
</dbReference>